<keyword evidence="1" id="KW-0472">Membrane</keyword>
<feature type="chain" id="PRO_5001586616" evidence="2">
    <location>
        <begin position="22"/>
        <end position="341"/>
    </location>
</feature>
<gene>
    <name evidence="3" type="primary">RIF</name>
    <name evidence="3" type="ORF">PRCDC_0051500</name>
</gene>
<dbReference type="VEuPathDB" id="PlasmoDB:PRG01_1200400"/>
<proteinExistence type="predicted"/>
<dbReference type="NCBIfam" id="TIGR01477">
    <property type="entry name" value="RIFIN"/>
    <property type="match status" value="1"/>
</dbReference>
<organism evidence="3 4">
    <name type="scientific">Plasmodium reichenowi</name>
    <dbReference type="NCBI Taxonomy" id="5854"/>
    <lineage>
        <taxon>Eukaryota</taxon>
        <taxon>Sar</taxon>
        <taxon>Alveolata</taxon>
        <taxon>Apicomplexa</taxon>
        <taxon>Aconoidasida</taxon>
        <taxon>Haemosporida</taxon>
        <taxon>Plasmodiidae</taxon>
        <taxon>Plasmodium</taxon>
        <taxon>Plasmodium (Laverania)</taxon>
    </lineage>
</organism>
<keyword evidence="2" id="KW-0732">Signal</keyword>
<evidence type="ECO:0000313" key="4">
    <source>
        <dbReference type="Proteomes" id="UP000027581"/>
    </source>
</evidence>
<keyword evidence="4" id="KW-1185">Reference proteome</keyword>
<evidence type="ECO:0000256" key="1">
    <source>
        <dbReference type="SAM" id="Phobius"/>
    </source>
</evidence>
<accession>A0A060RMD8</accession>
<keyword evidence="1" id="KW-1133">Transmembrane helix</keyword>
<feature type="transmembrane region" description="Helical" evidence="1">
    <location>
        <begin position="298"/>
        <end position="321"/>
    </location>
</feature>
<keyword evidence="1" id="KW-0812">Transmembrane</keyword>
<evidence type="ECO:0000313" key="3">
    <source>
        <dbReference type="EMBL" id="CDO61882.1"/>
    </source>
</evidence>
<reference evidence="3" key="2">
    <citation type="submission" date="2014-05" db="EMBL/GenBank/DDBJ databases">
        <title>The genome sequences of chimpanzee malaria parasites reveal the path to human adaptation.</title>
        <authorList>
            <person name="Otto T.D."/>
            <person name="Rayner J.C."/>
            <person name="Boehme U."/>
            <person name="Pain A."/>
            <person name="Spottiswoode N."/>
            <person name="Sanders M."/>
            <person name="Quail M."/>
            <person name="Ollomo B."/>
            <person name="Renaud F."/>
            <person name="Thomas A.W."/>
            <person name="Prugnolle F."/>
            <person name="Conway D.J."/>
            <person name="Newbold C."/>
            <person name="Berriman M."/>
        </authorList>
    </citation>
    <scope>NUCLEOTIDE SEQUENCE [LARGE SCALE GENOMIC DNA]</scope>
    <source>
        <strain evidence="3">CDC</strain>
    </source>
</reference>
<feature type="signal peptide" evidence="2">
    <location>
        <begin position="1"/>
        <end position="21"/>
    </location>
</feature>
<dbReference type="AlphaFoldDB" id="A0A060RMD8"/>
<protein>
    <submittedName>
        <fullName evidence="3">Rifin</fullName>
    </submittedName>
</protein>
<dbReference type="EMBL" id="HG810550">
    <property type="protein sequence ID" value="CDO61882.1"/>
    <property type="molecule type" value="Genomic_DNA"/>
</dbReference>
<dbReference type="PhylomeDB" id="A0A060RMD8"/>
<sequence length="341" mass="37535">MKLHYTKIFLFALPLNILVTSYQVYSKNKPSITQHLTPITTSRVLSEGNIQSSSYDKDADIKSVMENFDRQTSQRFEEYEEHMKEKRQKRKEERDKNIQKIIEKDKREKSLAEKVEKGCLRCGCALGGVAASVGLFGGLGIFGSKSAALAAAEITAKNGAMFEATAKGAEEGVQALIKGLGEMGVSTVDFKELETLFTAKNDIVTKISNAIIQKYDPSSCLIPGPGAQKPICPWATRTFHAEQGISGKVSMNDILKNAVETIVTDAQKAAETTVEKAIKDAIEASTLAVDAKYASCQIAIIASVVTIVVIVLVMVIIYLVLRYRRKKKMKKKAQYTKLLNQ</sequence>
<dbReference type="InterPro" id="IPR006373">
    <property type="entry name" value="VSA_Rifin"/>
</dbReference>
<evidence type="ECO:0000256" key="2">
    <source>
        <dbReference type="SAM" id="SignalP"/>
    </source>
</evidence>
<reference evidence="3" key="1">
    <citation type="submission" date="2014-01" db="EMBL/GenBank/DDBJ databases">
        <authorList>
            <person name="Aslett M."/>
        </authorList>
    </citation>
    <scope>NUCLEOTIDE SEQUENCE</scope>
    <source>
        <strain evidence="3">CDC</strain>
    </source>
</reference>
<dbReference type="VEuPathDB" id="PlasmoDB:PRCDC_0051500"/>
<dbReference type="Proteomes" id="UP000027581">
    <property type="component" value="Unassembled WGS sequence"/>
</dbReference>
<name>A0A060RMD8_PLARE</name>
<dbReference type="Pfam" id="PF02009">
    <property type="entry name" value="RIFIN"/>
    <property type="match status" value="1"/>
</dbReference>